<reference evidence="3" key="2">
    <citation type="submission" date="2020-09" db="EMBL/GenBank/DDBJ databases">
        <authorList>
            <person name="Sun Q."/>
            <person name="Ohkuma M."/>
        </authorList>
    </citation>
    <scope>NUCLEOTIDE SEQUENCE</scope>
    <source>
        <strain evidence="3">JCM 17820</strain>
    </source>
</reference>
<sequence>MRRPFDAGDRQSLHARPTLRGSVGLTVVLAAALVAVSHPLPTLAVGVATAVALSTARLLAGGDAGARRPGLWFEGRAGPDRPDHDGVDTPD</sequence>
<feature type="region of interest" description="Disordered" evidence="1">
    <location>
        <begin position="63"/>
        <end position="91"/>
    </location>
</feature>
<reference evidence="3" key="1">
    <citation type="journal article" date="2014" name="Int. J. Syst. Evol. Microbiol.">
        <title>Complete genome sequence of Corynebacterium casei LMG S-19264T (=DSM 44701T), isolated from a smear-ripened cheese.</title>
        <authorList>
            <consortium name="US DOE Joint Genome Institute (JGI-PGF)"/>
            <person name="Walter F."/>
            <person name="Albersmeier A."/>
            <person name="Kalinowski J."/>
            <person name="Ruckert C."/>
        </authorList>
    </citation>
    <scope>NUCLEOTIDE SEQUENCE</scope>
    <source>
        <strain evidence="3">JCM 17820</strain>
    </source>
</reference>
<evidence type="ECO:0000256" key="1">
    <source>
        <dbReference type="SAM" id="MobiDB-lite"/>
    </source>
</evidence>
<name>A0A830GGD9_9EURY</name>
<organism evidence="3 4">
    <name type="scientific">Haloarcula pellucida</name>
    <dbReference type="NCBI Taxonomy" id="1427151"/>
    <lineage>
        <taxon>Archaea</taxon>
        <taxon>Methanobacteriati</taxon>
        <taxon>Methanobacteriota</taxon>
        <taxon>Stenosarchaea group</taxon>
        <taxon>Halobacteria</taxon>
        <taxon>Halobacteriales</taxon>
        <taxon>Haloarculaceae</taxon>
        <taxon>Haloarcula</taxon>
    </lineage>
</organism>
<proteinExistence type="predicted"/>
<gene>
    <name evidence="3" type="ORF">GCM10009030_03860</name>
</gene>
<dbReference type="EMBL" id="BMOU01000001">
    <property type="protein sequence ID" value="GGN86306.1"/>
    <property type="molecule type" value="Genomic_DNA"/>
</dbReference>
<evidence type="ECO:0000256" key="2">
    <source>
        <dbReference type="SAM" id="Phobius"/>
    </source>
</evidence>
<dbReference type="RefSeq" id="WP_188994041.1">
    <property type="nucleotide sequence ID" value="NZ_BMOU01000001.1"/>
</dbReference>
<accession>A0A830GGD9</accession>
<dbReference type="Proteomes" id="UP000605784">
    <property type="component" value="Unassembled WGS sequence"/>
</dbReference>
<comment type="caution">
    <text evidence="3">The sequence shown here is derived from an EMBL/GenBank/DDBJ whole genome shotgun (WGS) entry which is preliminary data.</text>
</comment>
<protein>
    <submittedName>
        <fullName evidence="3">Uncharacterized protein</fullName>
    </submittedName>
</protein>
<dbReference type="AlphaFoldDB" id="A0A830GGD9"/>
<keyword evidence="4" id="KW-1185">Reference proteome</keyword>
<keyword evidence="2" id="KW-0472">Membrane</keyword>
<evidence type="ECO:0000313" key="3">
    <source>
        <dbReference type="EMBL" id="GGN86306.1"/>
    </source>
</evidence>
<feature type="compositionally biased region" description="Basic and acidic residues" evidence="1">
    <location>
        <begin position="77"/>
        <end position="91"/>
    </location>
</feature>
<keyword evidence="2" id="KW-1133">Transmembrane helix</keyword>
<evidence type="ECO:0000313" key="4">
    <source>
        <dbReference type="Proteomes" id="UP000605784"/>
    </source>
</evidence>
<keyword evidence="2" id="KW-0812">Transmembrane</keyword>
<feature type="transmembrane region" description="Helical" evidence="2">
    <location>
        <begin position="21"/>
        <end position="37"/>
    </location>
</feature>